<gene>
    <name evidence="2" type="ORF">ACFODX_06125</name>
</gene>
<keyword evidence="1" id="KW-1133">Transmembrane helix</keyword>
<dbReference type="EMBL" id="JBHRTF010000003">
    <property type="protein sequence ID" value="MFC3115126.1"/>
    <property type="molecule type" value="Genomic_DNA"/>
</dbReference>
<dbReference type="Proteomes" id="UP001595555">
    <property type="component" value="Unassembled WGS sequence"/>
</dbReference>
<keyword evidence="1" id="KW-0812">Transmembrane</keyword>
<feature type="transmembrane region" description="Helical" evidence="1">
    <location>
        <begin position="21"/>
        <end position="39"/>
    </location>
</feature>
<name>A0ABV7FC17_9GAMM</name>
<keyword evidence="3" id="KW-1185">Reference proteome</keyword>
<keyword evidence="1" id="KW-0472">Membrane</keyword>
<evidence type="ECO:0000256" key="1">
    <source>
        <dbReference type="SAM" id="Phobius"/>
    </source>
</evidence>
<evidence type="ECO:0000313" key="3">
    <source>
        <dbReference type="Proteomes" id="UP001595555"/>
    </source>
</evidence>
<reference evidence="3" key="1">
    <citation type="journal article" date="2019" name="Int. J. Syst. Evol. Microbiol.">
        <title>The Global Catalogue of Microorganisms (GCM) 10K type strain sequencing project: providing services to taxonomists for standard genome sequencing and annotation.</title>
        <authorList>
            <consortium name="The Broad Institute Genomics Platform"/>
            <consortium name="The Broad Institute Genome Sequencing Center for Infectious Disease"/>
            <person name="Wu L."/>
            <person name="Ma J."/>
        </authorList>
    </citation>
    <scope>NUCLEOTIDE SEQUENCE [LARGE SCALE GENOMIC DNA]</scope>
    <source>
        <strain evidence="3">KCTC 52237</strain>
    </source>
</reference>
<evidence type="ECO:0000313" key="2">
    <source>
        <dbReference type="EMBL" id="MFC3115126.1"/>
    </source>
</evidence>
<protein>
    <submittedName>
        <fullName evidence="2">MSHA biogenesis protein MshJ</fullName>
    </submittedName>
</protein>
<accession>A0ABV7FC17</accession>
<sequence length="237" mass="26255">MPAALQKLMEQIDARVLRERVLIFLTLLAVVFLIWQLLVQSAIDKTSKSLEAERAKITKEQQDLETKITTLSMAMASDPAIAKRKDIDKLRADISDVEGRLAGLSQGLISAEQLPKVLQDVLARTANIQLREVRTLPVMELQLDPQTVAGQTNKAGAQSASSATNQTPVAGTGVYKHSVIIRVSGSYLELLNLLRAIEALEWKFYWESLDYTVKNYPNAEIDIEVFTLSSEEGLFGV</sequence>
<organism evidence="2 3">
    <name type="scientific">Cellvibrio fontiphilus</name>
    <dbReference type="NCBI Taxonomy" id="1815559"/>
    <lineage>
        <taxon>Bacteria</taxon>
        <taxon>Pseudomonadati</taxon>
        <taxon>Pseudomonadota</taxon>
        <taxon>Gammaproteobacteria</taxon>
        <taxon>Cellvibrionales</taxon>
        <taxon>Cellvibrionaceae</taxon>
        <taxon>Cellvibrio</taxon>
    </lineage>
</organism>
<proteinExistence type="predicted"/>
<comment type="caution">
    <text evidence="2">The sequence shown here is derived from an EMBL/GenBank/DDBJ whole genome shotgun (WGS) entry which is preliminary data.</text>
</comment>
<dbReference type="RefSeq" id="WP_378117139.1">
    <property type="nucleotide sequence ID" value="NZ_JBHRTF010000003.1"/>
</dbReference>